<comment type="similarity">
    <text evidence="1">Belongs to the NAD(P)-dependent epimerase/dehydratase family.</text>
</comment>
<dbReference type="InterPro" id="IPR036291">
    <property type="entry name" value="NAD(P)-bd_dom_sf"/>
</dbReference>
<name>A0ABN8CN64_9STRA</name>
<dbReference type="Gene3D" id="3.40.50.720">
    <property type="entry name" value="NAD(P)-binding Rossmann-like Domain"/>
    <property type="match status" value="1"/>
</dbReference>
<dbReference type="SUPFAM" id="SSF51735">
    <property type="entry name" value="NAD(P)-binding Rossmann-fold domains"/>
    <property type="match status" value="1"/>
</dbReference>
<comment type="caution">
    <text evidence="3">The sequence shown here is derived from an EMBL/GenBank/DDBJ whole genome shotgun (WGS) entry which is preliminary data.</text>
</comment>
<organism evidence="3 4">
    <name type="scientific">Peronospora belbahrii</name>
    <dbReference type="NCBI Taxonomy" id="622444"/>
    <lineage>
        <taxon>Eukaryota</taxon>
        <taxon>Sar</taxon>
        <taxon>Stramenopiles</taxon>
        <taxon>Oomycota</taxon>
        <taxon>Peronosporomycetes</taxon>
        <taxon>Peronosporales</taxon>
        <taxon>Peronosporaceae</taxon>
        <taxon>Peronospora</taxon>
    </lineage>
</organism>
<proteinExistence type="inferred from homology"/>
<dbReference type="Gene3D" id="3.40.50.1400">
    <property type="match status" value="2"/>
</dbReference>
<dbReference type="Proteomes" id="UP001158986">
    <property type="component" value="Unassembled WGS sequence"/>
</dbReference>
<sequence length="629" mass="69677">MSSIPSKKLFVFGLGYSASRAAHAFHSIGYQVSGTVRSVDTATKLSQSNADLFRYESSAIHSQNVFLFDGNTWSTSNSLSLEEALHGVTHILVSVPAGFWEGQEDPVLGALKEPLIRATKDSIQWVGYLSTIGVYGETNGVEVDESAPVGSSVTRCQMRIKAERLWLDSGLPTHIFRIAGIYGPGRGTLTRVRSGTASRIYIPGRKFNRIHVDDIVNILLASAARPNPGGIYNMCDDEPAPSDEVTAYACELLGVQVPLRQTWEEAEQRMSAIAKSFYAESKICANRRIKEELGVQLIYPTYREGFLAQVLEEDKIVRHDVLSLIAASKARPRLVVLVNVGPLQAKAYLDLRQISFRLSRSLCQPVVPCSFRFSNRIDPCELNSLQAKTFEMVLTDHLAARGENASEVVVLPLFIGKTRTLTEYLPATIDKVWATLTPSPSAPLLVRVGGCLVDQENADDPRVAQILLERIEDALDLKKVNEVVTVLVVDHGTLNRDVYDSRELVIKKLRLLLQKYECVKFVGTASMERREGAEYDDCHDPLLAQALAHHTMKNSIVVCATMFLSTDDHTGENNNIDEIIKDVKARHPDVDVRVTEALGTHKLLSEIMHDRYSAVISKGISDYMLPKSK</sequence>
<evidence type="ECO:0000256" key="2">
    <source>
        <dbReference type="ARBA" id="ARBA00023027"/>
    </source>
</evidence>
<evidence type="ECO:0000256" key="1">
    <source>
        <dbReference type="ARBA" id="ARBA00007637"/>
    </source>
</evidence>
<gene>
    <name evidence="3" type="ORF">PBS001_LOCUS1197</name>
</gene>
<keyword evidence="4" id="KW-1185">Reference proteome</keyword>
<protein>
    <recommendedName>
        <fullName evidence="5">NAD-dependent epimerase/dehydratase domain-containing protein</fullName>
    </recommendedName>
</protein>
<accession>A0ABN8CN64</accession>
<evidence type="ECO:0000313" key="3">
    <source>
        <dbReference type="EMBL" id="CAH0514447.1"/>
    </source>
</evidence>
<evidence type="ECO:0000313" key="4">
    <source>
        <dbReference type="Proteomes" id="UP001158986"/>
    </source>
</evidence>
<reference evidence="3 4" key="1">
    <citation type="submission" date="2021-11" db="EMBL/GenBank/DDBJ databases">
        <authorList>
            <person name="Islam A."/>
            <person name="Islam S."/>
            <person name="Flora M.S."/>
            <person name="Rahman M."/>
            <person name="Ziaur R.M."/>
            <person name="Epstein J.H."/>
            <person name="Hassan M."/>
            <person name="Klassen M."/>
            <person name="Woodard K."/>
            <person name="Webb A."/>
            <person name="Webby R.J."/>
            <person name="El Zowalaty M.E."/>
        </authorList>
    </citation>
    <scope>NUCLEOTIDE SEQUENCE [LARGE SCALE GENOMIC DNA]</scope>
    <source>
        <strain evidence="3">Pbs1</strain>
    </source>
</reference>
<evidence type="ECO:0008006" key="5">
    <source>
        <dbReference type="Google" id="ProtNLM"/>
    </source>
</evidence>
<dbReference type="CDD" id="cd05266">
    <property type="entry name" value="SDR_a4"/>
    <property type="match status" value="1"/>
</dbReference>
<dbReference type="EMBL" id="CAKLCB010000072">
    <property type="protein sequence ID" value="CAH0514447.1"/>
    <property type="molecule type" value="Genomic_DNA"/>
</dbReference>
<keyword evidence="2" id="KW-0520">NAD</keyword>
<dbReference type="PANTHER" id="PTHR43574">
    <property type="entry name" value="EPIMERASE-RELATED"/>
    <property type="match status" value="1"/>
</dbReference>
<dbReference type="SUPFAM" id="SSF53800">
    <property type="entry name" value="Chelatase"/>
    <property type="match status" value="1"/>
</dbReference>